<dbReference type="Proteomes" id="UP000236161">
    <property type="component" value="Unassembled WGS sequence"/>
</dbReference>
<evidence type="ECO:0000313" key="2">
    <source>
        <dbReference type="EMBL" id="PKA53156.1"/>
    </source>
</evidence>
<dbReference type="EMBL" id="KZ451999">
    <property type="protein sequence ID" value="PKA53156.1"/>
    <property type="molecule type" value="Genomic_DNA"/>
</dbReference>
<keyword evidence="3" id="KW-1185">Reference proteome</keyword>
<accession>A0A2I0ACB1</accession>
<feature type="region of interest" description="Disordered" evidence="1">
    <location>
        <begin position="24"/>
        <end position="77"/>
    </location>
</feature>
<name>A0A2I0ACB1_9ASPA</name>
<organism evidence="2 3">
    <name type="scientific">Apostasia shenzhenica</name>
    <dbReference type="NCBI Taxonomy" id="1088818"/>
    <lineage>
        <taxon>Eukaryota</taxon>
        <taxon>Viridiplantae</taxon>
        <taxon>Streptophyta</taxon>
        <taxon>Embryophyta</taxon>
        <taxon>Tracheophyta</taxon>
        <taxon>Spermatophyta</taxon>
        <taxon>Magnoliopsida</taxon>
        <taxon>Liliopsida</taxon>
        <taxon>Asparagales</taxon>
        <taxon>Orchidaceae</taxon>
        <taxon>Apostasioideae</taxon>
        <taxon>Apostasia</taxon>
    </lineage>
</organism>
<reference evidence="2 3" key="1">
    <citation type="journal article" date="2017" name="Nature">
        <title>The Apostasia genome and the evolution of orchids.</title>
        <authorList>
            <person name="Zhang G.Q."/>
            <person name="Liu K.W."/>
            <person name="Li Z."/>
            <person name="Lohaus R."/>
            <person name="Hsiao Y.Y."/>
            <person name="Niu S.C."/>
            <person name="Wang J.Y."/>
            <person name="Lin Y.C."/>
            <person name="Xu Q."/>
            <person name="Chen L.J."/>
            <person name="Yoshida K."/>
            <person name="Fujiwara S."/>
            <person name="Wang Z.W."/>
            <person name="Zhang Y.Q."/>
            <person name="Mitsuda N."/>
            <person name="Wang M."/>
            <person name="Liu G.H."/>
            <person name="Pecoraro L."/>
            <person name="Huang H.X."/>
            <person name="Xiao X.J."/>
            <person name="Lin M."/>
            <person name="Wu X.Y."/>
            <person name="Wu W.L."/>
            <person name="Chen Y.Y."/>
            <person name="Chang S.B."/>
            <person name="Sakamoto S."/>
            <person name="Ohme-Takagi M."/>
            <person name="Yagi M."/>
            <person name="Zeng S.J."/>
            <person name="Shen C.Y."/>
            <person name="Yeh C.M."/>
            <person name="Luo Y.B."/>
            <person name="Tsai W.C."/>
            <person name="Van de Peer Y."/>
            <person name="Liu Z.J."/>
        </authorList>
    </citation>
    <scope>NUCLEOTIDE SEQUENCE [LARGE SCALE GENOMIC DNA]</scope>
    <source>
        <strain evidence="3">cv. Shenzhen</strain>
        <tissue evidence="2">Stem</tissue>
    </source>
</reference>
<gene>
    <name evidence="2" type="ORF">AXF42_Ash009886</name>
</gene>
<protein>
    <submittedName>
        <fullName evidence="2">Uncharacterized protein</fullName>
    </submittedName>
</protein>
<sequence length="102" mass="10784">MVARVLFLPSAALALPRRDSADQVGLSSFSAAHDQPVLPRTSPPLADSSQLDCPPLPRLRPSRTPRARPAGPPRAISALTPASRMGQLTPGVGGLRKARWVC</sequence>
<proteinExistence type="predicted"/>
<evidence type="ECO:0000313" key="3">
    <source>
        <dbReference type="Proteomes" id="UP000236161"/>
    </source>
</evidence>
<dbReference type="AlphaFoldDB" id="A0A2I0ACB1"/>
<evidence type="ECO:0000256" key="1">
    <source>
        <dbReference type="SAM" id="MobiDB-lite"/>
    </source>
</evidence>